<reference evidence="6 7" key="1">
    <citation type="submission" date="2020-08" db="EMBL/GenBank/DDBJ databases">
        <title>Genomic Encyclopedia of Type Strains, Phase IV (KMG-IV): sequencing the most valuable type-strain genomes for metagenomic binning, comparative biology and taxonomic classification.</title>
        <authorList>
            <person name="Goeker M."/>
        </authorList>
    </citation>
    <scope>NUCLEOTIDE SEQUENCE [LARGE SCALE GENOMIC DNA]</scope>
    <source>
        <strain evidence="6 7">DSM 17455</strain>
    </source>
</reference>
<dbReference type="Pfam" id="PF09084">
    <property type="entry name" value="NMT1"/>
    <property type="match status" value="1"/>
</dbReference>
<feature type="chain" id="PRO_5046933681" evidence="4">
    <location>
        <begin position="24"/>
        <end position="319"/>
    </location>
</feature>
<dbReference type="Proteomes" id="UP000587524">
    <property type="component" value="Unassembled WGS sequence"/>
</dbReference>
<evidence type="ECO:0000256" key="2">
    <source>
        <dbReference type="ARBA" id="ARBA00010742"/>
    </source>
</evidence>
<evidence type="ECO:0000256" key="4">
    <source>
        <dbReference type="SAM" id="SignalP"/>
    </source>
</evidence>
<feature type="signal peptide" evidence="4">
    <location>
        <begin position="1"/>
        <end position="23"/>
    </location>
</feature>
<dbReference type="Gene3D" id="3.40.190.10">
    <property type="entry name" value="Periplasmic binding protein-like II"/>
    <property type="match status" value="2"/>
</dbReference>
<protein>
    <submittedName>
        <fullName evidence="6">ABC-type nitrate/sulfonate/bicarbonate transport system substrate-binding protein</fullName>
    </submittedName>
</protein>
<organism evidence="6 7">
    <name type="scientific">Aminobacter ciceronei</name>
    <dbReference type="NCBI Taxonomy" id="150723"/>
    <lineage>
        <taxon>Bacteria</taxon>
        <taxon>Pseudomonadati</taxon>
        <taxon>Pseudomonadota</taxon>
        <taxon>Alphaproteobacteria</taxon>
        <taxon>Hyphomicrobiales</taxon>
        <taxon>Phyllobacteriaceae</taxon>
        <taxon>Aminobacter</taxon>
    </lineage>
</organism>
<proteinExistence type="inferred from homology"/>
<keyword evidence="7" id="KW-1185">Reference proteome</keyword>
<comment type="caution">
    <text evidence="6">The sequence shown here is derived from an EMBL/GenBank/DDBJ whole genome shotgun (WGS) entry which is preliminary data.</text>
</comment>
<evidence type="ECO:0000313" key="6">
    <source>
        <dbReference type="EMBL" id="MBA9020559.1"/>
    </source>
</evidence>
<name>A0ABR6C6I5_9HYPH</name>
<accession>A0ABR6C6I5</accession>
<dbReference type="InterPro" id="IPR015168">
    <property type="entry name" value="SsuA/THI5"/>
</dbReference>
<gene>
    <name evidence="6" type="ORF">HNQ97_002561</name>
</gene>
<sequence>MNFRTLLTALIFGAAILSTAASAEPVRIFAGSSPTFAPVFVADQQGYFKEEGLEAVVRPFPSGAEAIEGFRSGAADFLVAADVPLSYLLTGGDVVMVAQFSQSSHFMVVVGPKEKMEAADIKGKKIGLVSKSAGEYMLSRFLDSKGLTLNDVERINLAPFDQISALVQGDVYAVSSWKPFDQKMVQLSRGEMIPAAWNGQVGFDIYSGIVAKRELLEKQPETVEKVVRALLKATKYLEKSGGVEANAADLAAYLKAPPADVQSVLETNKWDMHVSKDFLDGMKSVGQFLESQKLIAAPIDWQKAFDWTALKAVDASLVQ</sequence>
<evidence type="ECO:0000259" key="5">
    <source>
        <dbReference type="Pfam" id="PF09084"/>
    </source>
</evidence>
<dbReference type="PANTHER" id="PTHR30024">
    <property type="entry name" value="ALIPHATIC SULFONATES-BINDING PROTEIN-RELATED"/>
    <property type="match status" value="1"/>
</dbReference>
<dbReference type="RefSeq" id="WP_182574198.1">
    <property type="nucleotide sequence ID" value="NZ_JACJHY010000010.1"/>
</dbReference>
<comment type="similarity">
    <text evidence="2">Belongs to the bacterial solute-binding protein SsuA/TauA family.</text>
</comment>
<evidence type="ECO:0000256" key="1">
    <source>
        <dbReference type="ARBA" id="ARBA00004418"/>
    </source>
</evidence>
<evidence type="ECO:0000256" key="3">
    <source>
        <dbReference type="ARBA" id="ARBA00022729"/>
    </source>
</evidence>
<evidence type="ECO:0000313" key="7">
    <source>
        <dbReference type="Proteomes" id="UP000587524"/>
    </source>
</evidence>
<keyword evidence="3 4" id="KW-0732">Signal</keyword>
<dbReference type="SUPFAM" id="SSF53850">
    <property type="entry name" value="Periplasmic binding protein-like II"/>
    <property type="match status" value="1"/>
</dbReference>
<comment type="subcellular location">
    <subcellularLocation>
        <location evidence="1">Periplasm</location>
    </subcellularLocation>
</comment>
<dbReference type="CDD" id="cd01008">
    <property type="entry name" value="PBP2_NrtA_SsuA_CpmA_like"/>
    <property type="match status" value="1"/>
</dbReference>
<dbReference type="PANTHER" id="PTHR30024:SF47">
    <property type="entry name" value="TAURINE-BINDING PERIPLASMIC PROTEIN"/>
    <property type="match status" value="1"/>
</dbReference>
<feature type="domain" description="SsuA/THI5-like" evidence="5">
    <location>
        <begin position="34"/>
        <end position="237"/>
    </location>
</feature>
<dbReference type="EMBL" id="JACJHZ010000010">
    <property type="protein sequence ID" value="MBA9020559.1"/>
    <property type="molecule type" value="Genomic_DNA"/>
</dbReference>